<reference evidence="2 3" key="1">
    <citation type="submission" date="2022-10" db="EMBL/GenBank/DDBJ databases">
        <title>Ruegeria sp. nov., isolated from ocean surface sediments.</title>
        <authorList>
            <person name="He W."/>
            <person name="Xue H.-P."/>
            <person name="Zhang D.-F."/>
        </authorList>
    </citation>
    <scope>NUCLEOTIDE SEQUENCE [LARGE SCALE GENOMIC DNA]</scope>
    <source>
        <strain evidence="2 3">XHP0148</strain>
    </source>
</reference>
<feature type="transmembrane region" description="Helical" evidence="1">
    <location>
        <begin position="59"/>
        <end position="79"/>
    </location>
</feature>
<keyword evidence="1" id="KW-0472">Membrane</keyword>
<dbReference type="EMBL" id="JAOWLB010000005">
    <property type="protein sequence ID" value="MCV2888730.1"/>
    <property type="molecule type" value="Genomic_DNA"/>
</dbReference>
<feature type="transmembrane region" description="Helical" evidence="1">
    <location>
        <begin position="340"/>
        <end position="365"/>
    </location>
</feature>
<organism evidence="2 3">
    <name type="scientific">Ruegeria aquimaris</name>
    <dbReference type="NCBI Taxonomy" id="2984333"/>
    <lineage>
        <taxon>Bacteria</taxon>
        <taxon>Pseudomonadati</taxon>
        <taxon>Pseudomonadota</taxon>
        <taxon>Alphaproteobacteria</taxon>
        <taxon>Rhodobacterales</taxon>
        <taxon>Roseobacteraceae</taxon>
        <taxon>Ruegeria</taxon>
    </lineage>
</organism>
<dbReference type="Gene3D" id="1.20.1250.20">
    <property type="entry name" value="MFS general substrate transporter like domains"/>
    <property type="match status" value="1"/>
</dbReference>
<dbReference type="SUPFAM" id="SSF103473">
    <property type="entry name" value="MFS general substrate transporter"/>
    <property type="match status" value="1"/>
</dbReference>
<evidence type="ECO:0000313" key="2">
    <source>
        <dbReference type="EMBL" id="MCV2888730.1"/>
    </source>
</evidence>
<gene>
    <name evidence="2" type="ORF">OE747_10265</name>
</gene>
<dbReference type="Proteomes" id="UP001320899">
    <property type="component" value="Unassembled WGS sequence"/>
</dbReference>
<feature type="transmembrane region" description="Helical" evidence="1">
    <location>
        <begin position="371"/>
        <end position="393"/>
    </location>
</feature>
<evidence type="ECO:0000313" key="3">
    <source>
        <dbReference type="Proteomes" id="UP001320899"/>
    </source>
</evidence>
<protein>
    <recommendedName>
        <fullName evidence="4">Major Facilitator Superfamily protein</fullName>
    </recommendedName>
</protein>
<dbReference type="RefSeq" id="WP_263828508.1">
    <property type="nucleotide sequence ID" value="NZ_JAOWLB010000005.1"/>
</dbReference>
<feature type="transmembrane region" description="Helical" evidence="1">
    <location>
        <begin position="286"/>
        <end position="304"/>
    </location>
</feature>
<name>A0ABT3AJ63_9RHOB</name>
<sequence length="399" mass="42467">MTMTQTDTRSSTFRDINKPAFMIAAAVIVMLAPNGFNFLPFMLGAAAEVFALTPSQIETITLAELMGTSAASLVFSLYLMRRSNWRKLLFLAGTALVVGNLLSIYATSYSDLLAYRVIASLGQGIGYALGLVGMSVTAHPGRNFGLMMGALNIWLLFWLIMVPELMAAYGLTALFLFYAGASVLVIIAAYWYPDNGRLERDAQTIEANDGVVHTFRTYMFGALLVLGSFFIYSLSLGIIYPYVEILGGAIEGVNADSIGLALAGGTILAIVLCFGAAWLDERVNHAAFIGIVAVANAIVAWQMAEAQDATTYLVMAGLYVGLWNLYYARAFTAIANADHSGYASSFGPEISAAGIAIGPMIAQAATISGDFAGQVMVGVYAIVIGGVVCIFGMTRKPKV</sequence>
<proteinExistence type="predicted"/>
<evidence type="ECO:0008006" key="4">
    <source>
        <dbReference type="Google" id="ProtNLM"/>
    </source>
</evidence>
<feature type="transmembrane region" description="Helical" evidence="1">
    <location>
        <begin position="218"/>
        <end position="240"/>
    </location>
</feature>
<feature type="transmembrane region" description="Helical" evidence="1">
    <location>
        <begin position="310"/>
        <end position="328"/>
    </location>
</feature>
<feature type="transmembrane region" description="Helical" evidence="1">
    <location>
        <begin position="167"/>
        <end position="192"/>
    </location>
</feature>
<dbReference type="InterPro" id="IPR036259">
    <property type="entry name" value="MFS_trans_sf"/>
</dbReference>
<feature type="transmembrane region" description="Helical" evidence="1">
    <location>
        <begin position="113"/>
        <end position="132"/>
    </location>
</feature>
<feature type="transmembrane region" description="Helical" evidence="1">
    <location>
        <begin position="144"/>
        <end position="161"/>
    </location>
</feature>
<evidence type="ECO:0000256" key="1">
    <source>
        <dbReference type="SAM" id="Phobius"/>
    </source>
</evidence>
<feature type="transmembrane region" description="Helical" evidence="1">
    <location>
        <begin position="260"/>
        <end position="279"/>
    </location>
</feature>
<comment type="caution">
    <text evidence="2">The sequence shown here is derived from an EMBL/GenBank/DDBJ whole genome shotgun (WGS) entry which is preliminary data.</text>
</comment>
<keyword evidence="3" id="KW-1185">Reference proteome</keyword>
<accession>A0ABT3AJ63</accession>
<feature type="transmembrane region" description="Helical" evidence="1">
    <location>
        <begin position="20"/>
        <end position="39"/>
    </location>
</feature>
<keyword evidence="1" id="KW-1133">Transmembrane helix</keyword>
<feature type="transmembrane region" description="Helical" evidence="1">
    <location>
        <begin position="88"/>
        <end position="107"/>
    </location>
</feature>
<keyword evidence="1" id="KW-0812">Transmembrane</keyword>